<keyword evidence="1" id="KW-0732">Signal</keyword>
<keyword evidence="3" id="KW-1185">Reference proteome</keyword>
<gene>
    <name evidence="2" type="ORF">MVEN_02290800</name>
</gene>
<protein>
    <submittedName>
        <fullName evidence="2">Copper radical oxidase</fullName>
    </submittedName>
</protein>
<feature type="chain" id="PRO_5034380214" evidence="1">
    <location>
        <begin position="27"/>
        <end position="88"/>
    </location>
</feature>
<feature type="signal peptide" evidence="1">
    <location>
        <begin position="1"/>
        <end position="26"/>
    </location>
</feature>
<name>A0A8H6X515_9AGAR</name>
<proteinExistence type="predicted"/>
<dbReference type="OrthoDB" id="5985073at2759"/>
<evidence type="ECO:0000313" key="3">
    <source>
        <dbReference type="Proteomes" id="UP000620124"/>
    </source>
</evidence>
<sequence>MAHPRGRLRNLALFLFHSFSISYGLASPGRRQSQSVSATLPGNWSSLGCYTDNTGARTLTGATFTDAVNMTIEACKNSALPPRRPSDQ</sequence>
<dbReference type="Proteomes" id="UP000620124">
    <property type="component" value="Unassembled WGS sequence"/>
</dbReference>
<organism evidence="2 3">
    <name type="scientific">Mycena venus</name>
    <dbReference type="NCBI Taxonomy" id="2733690"/>
    <lineage>
        <taxon>Eukaryota</taxon>
        <taxon>Fungi</taxon>
        <taxon>Dikarya</taxon>
        <taxon>Basidiomycota</taxon>
        <taxon>Agaricomycotina</taxon>
        <taxon>Agaricomycetes</taxon>
        <taxon>Agaricomycetidae</taxon>
        <taxon>Agaricales</taxon>
        <taxon>Marasmiineae</taxon>
        <taxon>Mycenaceae</taxon>
        <taxon>Mycena</taxon>
    </lineage>
</organism>
<evidence type="ECO:0000313" key="2">
    <source>
        <dbReference type="EMBL" id="KAF7334607.1"/>
    </source>
</evidence>
<dbReference type="EMBL" id="JACAZI010000026">
    <property type="protein sequence ID" value="KAF7334607.1"/>
    <property type="molecule type" value="Genomic_DNA"/>
</dbReference>
<evidence type="ECO:0000256" key="1">
    <source>
        <dbReference type="SAM" id="SignalP"/>
    </source>
</evidence>
<reference evidence="2" key="1">
    <citation type="submission" date="2020-05" db="EMBL/GenBank/DDBJ databases">
        <title>Mycena genomes resolve the evolution of fungal bioluminescence.</title>
        <authorList>
            <person name="Tsai I.J."/>
        </authorList>
    </citation>
    <scope>NUCLEOTIDE SEQUENCE</scope>
    <source>
        <strain evidence="2">CCC161011</strain>
    </source>
</reference>
<accession>A0A8H6X515</accession>
<dbReference type="AlphaFoldDB" id="A0A8H6X515"/>
<comment type="caution">
    <text evidence="2">The sequence shown here is derived from an EMBL/GenBank/DDBJ whole genome shotgun (WGS) entry which is preliminary data.</text>
</comment>